<keyword evidence="5" id="KW-0472">Membrane</keyword>
<dbReference type="GO" id="GO:0004930">
    <property type="term" value="F:G protein-coupled receptor activity"/>
    <property type="evidence" value="ECO:0007669"/>
    <property type="project" value="UniProtKB-KW"/>
</dbReference>
<proteinExistence type="predicted"/>
<dbReference type="GO" id="GO:0004984">
    <property type="term" value="F:olfactory receptor activity"/>
    <property type="evidence" value="ECO:0007669"/>
    <property type="project" value="InterPro"/>
</dbReference>
<comment type="subcellular location">
    <subcellularLocation>
        <location evidence="1">Membrane</location>
        <topology evidence="1">Multi-pass membrane protein</topology>
    </subcellularLocation>
</comment>
<dbReference type="Proteomes" id="UP000006813">
    <property type="component" value="Unassembled WGS sequence"/>
</dbReference>
<dbReference type="Gene3D" id="1.20.1070.10">
    <property type="entry name" value="Rhodopsin 7-helix transmembrane proteins"/>
    <property type="match status" value="1"/>
</dbReference>
<evidence type="ECO:0000256" key="3">
    <source>
        <dbReference type="ARBA" id="ARBA00022989"/>
    </source>
</evidence>
<sequence>MAVEHYVGICKPPHYTSNMNRRVCAVLVAVPWVGSCVHSSARIFLALSLPYYDPNVIDHYFCDLKPLLELACVDT</sequence>
<evidence type="ECO:0000256" key="4">
    <source>
        <dbReference type="ARBA" id="ARBA00023040"/>
    </source>
</evidence>
<keyword evidence="2" id="KW-0812">Transmembrane</keyword>
<dbReference type="InterPro" id="IPR050427">
    <property type="entry name" value="Olfactory_Receptors"/>
</dbReference>
<evidence type="ECO:0000259" key="8">
    <source>
        <dbReference type="PROSITE" id="PS50262"/>
    </source>
</evidence>
<dbReference type="InParanoid" id="G5BW14"/>
<dbReference type="EMBL" id="JH172133">
    <property type="protein sequence ID" value="EHB13475.1"/>
    <property type="molecule type" value="Genomic_DNA"/>
</dbReference>
<evidence type="ECO:0000313" key="10">
    <source>
        <dbReference type="Proteomes" id="UP000006813"/>
    </source>
</evidence>
<name>G5BW14_HETGA</name>
<keyword evidence="3" id="KW-1133">Transmembrane helix</keyword>
<evidence type="ECO:0000256" key="7">
    <source>
        <dbReference type="ARBA" id="ARBA00023224"/>
    </source>
</evidence>
<evidence type="ECO:0000256" key="6">
    <source>
        <dbReference type="ARBA" id="ARBA00023170"/>
    </source>
</evidence>
<evidence type="ECO:0000256" key="2">
    <source>
        <dbReference type="ARBA" id="ARBA00022692"/>
    </source>
</evidence>
<dbReference type="PROSITE" id="PS50262">
    <property type="entry name" value="G_PROTEIN_RECEP_F1_2"/>
    <property type="match status" value="1"/>
</dbReference>
<reference evidence="9 10" key="1">
    <citation type="journal article" date="2011" name="Nature">
        <title>Genome sequencing reveals insights into physiology and longevity of the naked mole rat.</title>
        <authorList>
            <person name="Kim E.B."/>
            <person name="Fang X."/>
            <person name="Fushan A.A."/>
            <person name="Huang Z."/>
            <person name="Lobanov A.V."/>
            <person name="Han L."/>
            <person name="Marino S.M."/>
            <person name="Sun X."/>
            <person name="Turanov A.A."/>
            <person name="Yang P."/>
            <person name="Yim S.H."/>
            <person name="Zhao X."/>
            <person name="Kasaikina M.V."/>
            <person name="Stoletzki N."/>
            <person name="Peng C."/>
            <person name="Polak P."/>
            <person name="Xiong Z."/>
            <person name="Kiezun A."/>
            <person name="Zhu Y."/>
            <person name="Chen Y."/>
            <person name="Kryukov G.V."/>
            <person name="Zhang Q."/>
            <person name="Peshkin L."/>
            <person name="Yang L."/>
            <person name="Bronson R.T."/>
            <person name="Buffenstein R."/>
            <person name="Wang B."/>
            <person name="Han C."/>
            <person name="Li Q."/>
            <person name="Chen L."/>
            <person name="Zhao W."/>
            <person name="Sunyaev S.R."/>
            <person name="Park T.J."/>
            <person name="Zhang G."/>
            <person name="Wang J."/>
            <person name="Gladyshev V.N."/>
        </authorList>
    </citation>
    <scope>NUCLEOTIDE SEQUENCE [LARGE SCALE GENOMIC DNA]</scope>
</reference>
<dbReference type="GO" id="GO:0005886">
    <property type="term" value="C:plasma membrane"/>
    <property type="evidence" value="ECO:0007669"/>
    <property type="project" value="UniProtKB-ARBA"/>
</dbReference>
<dbReference type="STRING" id="10181.G5BW14"/>
<evidence type="ECO:0000256" key="5">
    <source>
        <dbReference type="ARBA" id="ARBA00023136"/>
    </source>
</evidence>
<dbReference type="PANTHER" id="PTHR48002">
    <property type="entry name" value="OLFACTORY RECEPTOR"/>
    <property type="match status" value="1"/>
</dbReference>
<dbReference type="PRINTS" id="PR00245">
    <property type="entry name" value="OLFACTORYR"/>
</dbReference>
<dbReference type="Pfam" id="PF00001">
    <property type="entry name" value="7tm_1"/>
    <property type="match status" value="1"/>
</dbReference>
<keyword evidence="4" id="KW-0297">G-protein coupled receptor</keyword>
<protein>
    <submittedName>
        <fullName evidence="9">Olfactory receptor 140</fullName>
    </submittedName>
</protein>
<dbReference type="InterPro" id="IPR000276">
    <property type="entry name" value="GPCR_Rhodpsn"/>
</dbReference>
<dbReference type="AlphaFoldDB" id="G5BW14"/>
<evidence type="ECO:0000256" key="1">
    <source>
        <dbReference type="ARBA" id="ARBA00004141"/>
    </source>
</evidence>
<dbReference type="InterPro" id="IPR000725">
    <property type="entry name" value="Olfact_rcpt"/>
</dbReference>
<keyword evidence="6 9" id="KW-0675">Receptor</keyword>
<organism evidence="9 10">
    <name type="scientific">Heterocephalus glaber</name>
    <name type="common">Naked mole rat</name>
    <dbReference type="NCBI Taxonomy" id="10181"/>
    <lineage>
        <taxon>Eukaryota</taxon>
        <taxon>Metazoa</taxon>
        <taxon>Chordata</taxon>
        <taxon>Craniata</taxon>
        <taxon>Vertebrata</taxon>
        <taxon>Euteleostomi</taxon>
        <taxon>Mammalia</taxon>
        <taxon>Eutheria</taxon>
        <taxon>Euarchontoglires</taxon>
        <taxon>Glires</taxon>
        <taxon>Rodentia</taxon>
        <taxon>Hystricomorpha</taxon>
        <taxon>Bathyergidae</taxon>
        <taxon>Heterocephalus</taxon>
    </lineage>
</organism>
<keyword evidence="7" id="KW-0807">Transducer</keyword>
<accession>G5BW14</accession>
<gene>
    <name evidence="9" type="ORF">GW7_14024</name>
</gene>
<dbReference type="InterPro" id="IPR017452">
    <property type="entry name" value="GPCR_Rhodpsn_7TM"/>
</dbReference>
<dbReference type="SUPFAM" id="SSF81321">
    <property type="entry name" value="Family A G protein-coupled receptor-like"/>
    <property type="match status" value="1"/>
</dbReference>
<evidence type="ECO:0000313" key="9">
    <source>
        <dbReference type="EMBL" id="EHB13475.1"/>
    </source>
</evidence>
<feature type="domain" description="G-protein coupled receptors family 1 profile" evidence="8">
    <location>
        <begin position="1"/>
        <end position="75"/>
    </location>
</feature>